<sequence length="284" mass="28790">MTITTGKPRLFVVAGTAVALALAATGCAGDGQSGIPTETPEPPAAVSSDSGGAATDGDSATAPSTEAATPGVTVGDVPGNAAAAAALQGWTNDLLAGTDVVGKCWTIAPERAEEMYADADAISAAVQQTGLDGQFAVTWSANDTDVSVLRSEISSGYACPYVHATDDSGIYTDDDAVYAVERFLGRAVGDPVDPSDTEEDYPLICPGMGIWDPWGTGNPVVPPLWTDPDALDDVTSFDAESATFSPVDDVYGSVTIPIVEAGTARDLVVYVTIASNGYCLGAVG</sequence>
<gene>
    <name evidence="3" type="ORF">Q7514_11785</name>
</gene>
<organism evidence="3 4">
    <name type="scientific">Rhodococcus artemisiae</name>
    <dbReference type="NCBI Taxonomy" id="714159"/>
    <lineage>
        <taxon>Bacteria</taxon>
        <taxon>Bacillati</taxon>
        <taxon>Actinomycetota</taxon>
        <taxon>Actinomycetes</taxon>
        <taxon>Mycobacteriales</taxon>
        <taxon>Nocardiaceae</taxon>
        <taxon>Rhodococcus</taxon>
    </lineage>
</organism>
<feature type="region of interest" description="Disordered" evidence="1">
    <location>
        <begin position="29"/>
        <end position="74"/>
    </location>
</feature>
<feature type="chain" id="PRO_5046866820" evidence="2">
    <location>
        <begin position="29"/>
        <end position="284"/>
    </location>
</feature>
<evidence type="ECO:0000256" key="1">
    <source>
        <dbReference type="SAM" id="MobiDB-lite"/>
    </source>
</evidence>
<reference evidence="3 4" key="1">
    <citation type="submission" date="2023-07" db="EMBL/GenBank/DDBJ databases">
        <authorList>
            <person name="Girao M."/>
            <person name="Carvalho M.F."/>
        </authorList>
    </citation>
    <scope>NUCLEOTIDE SEQUENCE [LARGE SCALE GENOMIC DNA]</scope>
    <source>
        <strain evidence="3 4">YIM65754</strain>
    </source>
</reference>
<dbReference type="PROSITE" id="PS51257">
    <property type="entry name" value="PROKAR_LIPOPROTEIN"/>
    <property type="match status" value="1"/>
</dbReference>
<feature type="compositionally biased region" description="Low complexity" evidence="1">
    <location>
        <begin position="44"/>
        <end position="70"/>
    </location>
</feature>
<evidence type="ECO:0000313" key="3">
    <source>
        <dbReference type="EMBL" id="MEE2058202.1"/>
    </source>
</evidence>
<evidence type="ECO:0000256" key="2">
    <source>
        <dbReference type="SAM" id="SignalP"/>
    </source>
</evidence>
<keyword evidence="2" id="KW-0732">Signal</keyword>
<feature type="signal peptide" evidence="2">
    <location>
        <begin position="1"/>
        <end position="28"/>
    </location>
</feature>
<keyword evidence="4" id="KW-1185">Reference proteome</keyword>
<evidence type="ECO:0000313" key="4">
    <source>
        <dbReference type="Proteomes" id="UP001336020"/>
    </source>
</evidence>
<comment type="caution">
    <text evidence="3">The sequence shown here is derived from an EMBL/GenBank/DDBJ whole genome shotgun (WGS) entry which is preliminary data.</text>
</comment>
<dbReference type="EMBL" id="JAUTXY010000004">
    <property type="protein sequence ID" value="MEE2058202.1"/>
    <property type="molecule type" value="Genomic_DNA"/>
</dbReference>
<dbReference type="Proteomes" id="UP001336020">
    <property type="component" value="Unassembled WGS sequence"/>
</dbReference>
<protein>
    <submittedName>
        <fullName evidence="3">Uncharacterized protein</fullName>
    </submittedName>
</protein>
<dbReference type="RefSeq" id="WP_330133431.1">
    <property type="nucleotide sequence ID" value="NZ_JAUTXY010000004.1"/>
</dbReference>
<accession>A0ABU7L9H9</accession>
<proteinExistence type="predicted"/>
<name>A0ABU7L9H9_9NOCA</name>